<dbReference type="STRING" id="1046627.BZARG_1496"/>
<gene>
    <name evidence="2" type="ORF">BZARG_1496</name>
</gene>
<proteinExistence type="predicted"/>
<dbReference type="EMBL" id="AFXZ01000013">
    <property type="protein sequence ID" value="EGV43959.1"/>
    <property type="molecule type" value="Genomic_DNA"/>
</dbReference>
<dbReference type="eggNOG" id="ENOG50322B2">
    <property type="taxonomic scope" value="Bacteria"/>
</dbReference>
<accession>G2EC72</accession>
<name>G2EC72_9FLAO</name>
<keyword evidence="1" id="KW-0812">Transmembrane</keyword>
<dbReference type="RefSeq" id="WP_008636083.1">
    <property type="nucleotide sequence ID" value="NZ_AFXZ01000013.1"/>
</dbReference>
<feature type="transmembrane region" description="Helical" evidence="1">
    <location>
        <begin position="12"/>
        <end position="34"/>
    </location>
</feature>
<evidence type="ECO:0000256" key="1">
    <source>
        <dbReference type="SAM" id="Phobius"/>
    </source>
</evidence>
<reference evidence="2 3" key="1">
    <citation type="journal article" date="2008" name="Int. J. Syst. Evol. Microbiol.">
        <title>Bizionia argentinensis sp. nov., isolated from surface marine water in Antarctica.</title>
        <authorList>
            <person name="Bercovich A."/>
            <person name="Vazquez S.C."/>
            <person name="Yankilevich P."/>
            <person name="Coria S.H."/>
            <person name="Foti M."/>
            <person name="Hernandez E."/>
            <person name="Vidal A."/>
            <person name="Ruberto L."/>
            <person name="Melo C."/>
            <person name="Marenssi S."/>
            <person name="Criscuolo M."/>
            <person name="Memoli M."/>
            <person name="Arguelles M."/>
            <person name="Mac Cormack W.P."/>
        </authorList>
    </citation>
    <scope>NUCLEOTIDE SEQUENCE [LARGE SCALE GENOMIC DNA]</scope>
    <source>
        <strain evidence="2 3">JUB59</strain>
    </source>
</reference>
<dbReference type="OrthoDB" id="980645at2"/>
<organism evidence="2 3">
    <name type="scientific">Bizionia argentinensis JUB59</name>
    <dbReference type="NCBI Taxonomy" id="1046627"/>
    <lineage>
        <taxon>Bacteria</taxon>
        <taxon>Pseudomonadati</taxon>
        <taxon>Bacteroidota</taxon>
        <taxon>Flavobacteriia</taxon>
        <taxon>Flavobacteriales</taxon>
        <taxon>Flavobacteriaceae</taxon>
        <taxon>Bizionia</taxon>
    </lineage>
</organism>
<keyword evidence="1" id="KW-1133">Transmembrane helix</keyword>
<sequence>MIKTISHIITAYVLTIILLAHNINTLVIVSDFVMNQDFIAKTLCIQKDDQQGCNGKCQLKTELAKNETGTEGNSPIQNIVKRHSLDVFFVSDVNRILEQPLSGDRSTISIYSYTPKLHRQVLFVETPPPDLS</sequence>
<evidence type="ECO:0000313" key="2">
    <source>
        <dbReference type="EMBL" id="EGV43959.1"/>
    </source>
</evidence>
<dbReference type="Proteomes" id="UP000003730">
    <property type="component" value="Unassembled WGS sequence"/>
</dbReference>
<keyword evidence="1" id="KW-0472">Membrane</keyword>
<comment type="caution">
    <text evidence="2">The sequence shown here is derived from an EMBL/GenBank/DDBJ whole genome shotgun (WGS) entry which is preliminary data.</text>
</comment>
<protein>
    <submittedName>
        <fullName evidence="2">Uncharacterized protein</fullName>
    </submittedName>
</protein>
<evidence type="ECO:0000313" key="3">
    <source>
        <dbReference type="Proteomes" id="UP000003730"/>
    </source>
</evidence>
<keyword evidence="3" id="KW-1185">Reference proteome</keyword>
<dbReference type="AlphaFoldDB" id="G2EC72"/>